<evidence type="ECO:0000256" key="5">
    <source>
        <dbReference type="PIRSR" id="PIRSR006386-1"/>
    </source>
</evidence>
<dbReference type="PANTHER" id="PTHR42943:SF2">
    <property type="entry name" value="GLUTATHIONE S-TRANSFERASE KAPPA 1"/>
    <property type="match status" value="1"/>
</dbReference>
<comment type="similarity">
    <text evidence="1 4">Belongs to the GST superfamily. Kappa family.</text>
</comment>
<dbReference type="Gene3D" id="3.40.30.10">
    <property type="entry name" value="Glutaredoxin"/>
    <property type="match status" value="1"/>
</dbReference>
<dbReference type="FunFam" id="3.40.30.10:FF:000096">
    <property type="entry name" value="Glutathione S-transferase kappa"/>
    <property type="match status" value="1"/>
</dbReference>
<gene>
    <name evidence="7" type="ORF">CLAFUR5_12410</name>
</gene>
<evidence type="ECO:0000256" key="1">
    <source>
        <dbReference type="ARBA" id="ARBA00006494"/>
    </source>
</evidence>
<dbReference type="PIRSF" id="PIRSF006386">
    <property type="entry name" value="HCCAis_GSTk"/>
    <property type="match status" value="1"/>
</dbReference>
<dbReference type="PANTHER" id="PTHR42943">
    <property type="entry name" value="GLUTATHIONE S-TRANSFERASE KAPPA"/>
    <property type="match status" value="1"/>
</dbReference>
<dbReference type="GO" id="GO:0006749">
    <property type="term" value="P:glutathione metabolic process"/>
    <property type="evidence" value="ECO:0007669"/>
    <property type="project" value="TreeGrafter"/>
</dbReference>
<evidence type="ECO:0000313" key="8">
    <source>
        <dbReference type="Proteomes" id="UP000756132"/>
    </source>
</evidence>
<dbReference type="Proteomes" id="UP000756132">
    <property type="component" value="Chromosome 10"/>
</dbReference>
<dbReference type="InterPro" id="IPR051924">
    <property type="entry name" value="GST_Kappa/NadH"/>
</dbReference>
<dbReference type="GO" id="GO:0004602">
    <property type="term" value="F:glutathione peroxidase activity"/>
    <property type="evidence" value="ECO:0007669"/>
    <property type="project" value="TreeGrafter"/>
</dbReference>
<sequence>MDDAREQATLGAKGGKSSGNGTITLYVDIISPFGYMAYWLTRNSPAFESLSNSITYIPIHLGQLMQQAGNTAPVLIKNKKEWIGLERERWAKQFSIPMSDSMPVPFPQSTVNTQRALCYIASHHPASLVPAIDALYRAFWIESKTIGKVEVIEAVLEPVVGREKVKAVVEGVKSEGVKKMLAENTKKAFGDGAFGLPWFVATNAQGKTEGFWGVDHIGQLLEHMGVEVQREGGYRAML</sequence>
<proteinExistence type="inferred from homology"/>
<reference evidence="7" key="1">
    <citation type="submission" date="2021-12" db="EMBL/GenBank/DDBJ databases">
        <authorList>
            <person name="Zaccaron A."/>
            <person name="Stergiopoulos I."/>
        </authorList>
    </citation>
    <scope>NUCLEOTIDE SEQUENCE</scope>
    <source>
        <strain evidence="7">Race5_Kim</strain>
    </source>
</reference>
<evidence type="ECO:0000256" key="3">
    <source>
        <dbReference type="ARBA" id="ARBA00047960"/>
    </source>
</evidence>
<dbReference type="GeneID" id="71992288"/>
<dbReference type="OrthoDB" id="4664297at2759"/>
<dbReference type="OMA" id="ECTNSKG"/>
<evidence type="ECO:0000259" key="6">
    <source>
        <dbReference type="Pfam" id="PF01323"/>
    </source>
</evidence>
<dbReference type="GO" id="GO:0004364">
    <property type="term" value="F:glutathione transferase activity"/>
    <property type="evidence" value="ECO:0007669"/>
    <property type="project" value="UniProtKB-UniRule"/>
</dbReference>
<dbReference type="SUPFAM" id="SSF52833">
    <property type="entry name" value="Thioredoxin-like"/>
    <property type="match status" value="1"/>
</dbReference>
<accession>A0A9Q8UU46</accession>
<dbReference type="EMBL" id="CP090172">
    <property type="protein sequence ID" value="UJO22541.1"/>
    <property type="molecule type" value="Genomic_DNA"/>
</dbReference>
<dbReference type="Pfam" id="PF01323">
    <property type="entry name" value="DSBA"/>
    <property type="match status" value="1"/>
</dbReference>
<feature type="domain" description="DSBA-like thioredoxin" evidence="6">
    <location>
        <begin position="22"/>
        <end position="224"/>
    </location>
</feature>
<feature type="active site" description="Nucleophile" evidence="5">
    <location>
        <position position="31"/>
    </location>
</feature>
<dbReference type="RefSeq" id="XP_047766907.1">
    <property type="nucleotide sequence ID" value="XM_047911558.1"/>
</dbReference>
<dbReference type="InterPro" id="IPR014440">
    <property type="entry name" value="HCCAis_GSTk"/>
</dbReference>
<dbReference type="KEGG" id="ffu:CLAFUR5_12410"/>
<dbReference type="AlphaFoldDB" id="A0A9Q8UU46"/>
<name>A0A9Q8UU46_PASFU</name>
<keyword evidence="2 4" id="KW-0808">Transferase</keyword>
<evidence type="ECO:0000256" key="2">
    <source>
        <dbReference type="ARBA" id="ARBA00022679"/>
    </source>
</evidence>
<reference evidence="7" key="2">
    <citation type="journal article" date="2022" name="Microb. Genom.">
        <title>A chromosome-scale genome assembly of the tomato pathogen Cladosporium fulvum reveals a compartmentalized genome architecture and the presence of a dispensable chromosome.</title>
        <authorList>
            <person name="Zaccaron A.Z."/>
            <person name="Chen L.H."/>
            <person name="Samaras A."/>
            <person name="Stergiopoulos I."/>
        </authorList>
    </citation>
    <scope>NUCLEOTIDE SEQUENCE</scope>
    <source>
        <strain evidence="7">Race5_Kim</strain>
    </source>
</reference>
<organism evidence="7 8">
    <name type="scientific">Passalora fulva</name>
    <name type="common">Tomato leaf mold</name>
    <name type="synonym">Cladosporium fulvum</name>
    <dbReference type="NCBI Taxonomy" id="5499"/>
    <lineage>
        <taxon>Eukaryota</taxon>
        <taxon>Fungi</taxon>
        <taxon>Dikarya</taxon>
        <taxon>Ascomycota</taxon>
        <taxon>Pezizomycotina</taxon>
        <taxon>Dothideomycetes</taxon>
        <taxon>Dothideomycetidae</taxon>
        <taxon>Mycosphaerellales</taxon>
        <taxon>Mycosphaerellaceae</taxon>
        <taxon>Fulvia</taxon>
    </lineage>
</organism>
<keyword evidence="8" id="KW-1185">Reference proteome</keyword>
<dbReference type="GO" id="GO:0005777">
    <property type="term" value="C:peroxisome"/>
    <property type="evidence" value="ECO:0007669"/>
    <property type="project" value="TreeGrafter"/>
</dbReference>
<evidence type="ECO:0000256" key="4">
    <source>
        <dbReference type="PIRNR" id="PIRNR006386"/>
    </source>
</evidence>
<dbReference type="InterPro" id="IPR036249">
    <property type="entry name" value="Thioredoxin-like_sf"/>
</dbReference>
<comment type="catalytic activity">
    <reaction evidence="3 4">
        <text>RX + glutathione = an S-substituted glutathione + a halide anion + H(+)</text>
        <dbReference type="Rhea" id="RHEA:16437"/>
        <dbReference type="ChEBI" id="CHEBI:15378"/>
        <dbReference type="ChEBI" id="CHEBI:16042"/>
        <dbReference type="ChEBI" id="CHEBI:17792"/>
        <dbReference type="ChEBI" id="CHEBI:57925"/>
        <dbReference type="ChEBI" id="CHEBI:90779"/>
        <dbReference type="EC" id="2.5.1.18"/>
    </reaction>
</comment>
<dbReference type="EC" id="2.5.1.18" evidence="4"/>
<protein>
    <recommendedName>
        <fullName evidence="4">Glutathione S-transferase kappa</fullName>
        <ecNumber evidence="4">2.5.1.18</ecNumber>
    </recommendedName>
</protein>
<dbReference type="GO" id="GO:0005739">
    <property type="term" value="C:mitochondrion"/>
    <property type="evidence" value="ECO:0007669"/>
    <property type="project" value="TreeGrafter"/>
</dbReference>
<evidence type="ECO:0000313" key="7">
    <source>
        <dbReference type="EMBL" id="UJO22541.1"/>
    </source>
</evidence>
<dbReference type="InterPro" id="IPR001853">
    <property type="entry name" value="DSBA-like_thioredoxin_dom"/>
</dbReference>